<reference evidence="2 3" key="1">
    <citation type="journal article" date="2020" name="G3 (Bethesda)">
        <title>Improved Reference Genome for Cyclotella cryptica CCMP332, a Model for Cell Wall Morphogenesis, Salinity Adaptation, and Lipid Production in Diatoms (Bacillariophyta).</title>
        <authorList>
            <person name="Roberts W.R."/>
            <person name="Downey K.M."/>
            <person name="Ruck E.C."/>
            <person name="Traller J.C."/>
            <person name="Alverson A.J."/>
        </authorList>
    </citation>
    <scope>NUCLEOTIDE SEQUENCE [LARGE SCALE GENOMIC DNA]</scope>
    <source>
        <strain evidence="2 3">CCMP332</strain>
    </source>
</reference>
<name>A0ABD3PZK8_9STRA</name>
<feature type="compositionally biased region" description="Polar residues" evidence="1">
    <location>
        <begin position="90"/>
        <end position="100"/>
    </location>
</feature>
<evidence type="ECO:0000313" key="2">
    <source>
        <dbReference type="EMBL" id="KAL3793498.1"/>
    </source>
</evidence>
<dbReference type="Proteomes" id="UP001516023">
    <property type="component" value="Unassembled WGS sequence"/>
</dbReference>
<organism evidence="2 3">
    <name type="scientific">Cyclotella cryptica</name>
    <dbReference type="NCBI Taxonomy" id="29204"/>
    <lineage>
        <taxon>Eukaryota</taxon>
        <taxon>Sar</taxon>
        <taxon>Stramenopiles</taxon>
        <taxon>Ochrophyta</taxon>
        <taxon>Bacillariophyta</taxon>
        <taxon>Coscinodiscophyceae</taxon>
        <taxon>Thalassiosirophycidae</taxon>
        <taxon>Stephanodiscales</taxon>
        <taxon>Stephanodiscaceae</taxon>
        <taxon>Cyclotella</taxon>
    </lineage>
</organism>
<keyword evidence="3" id="KW-1185">Reference proteome</keyword>
<sequence length="246" mass="26704">MWTSDLFYVVSPPQLPKHHAFFDFPAGVNLSPYSESSDNDSRSVSPMPADPVSPASPRSIFKRYWEGSKSCNQEDGLSPKFRNLHLPLVDSTQNSSSSHPALNHEETKSSDEDAADKAPDNKLLGGADHVSVTDRLPPVSPPPRRQILPAPPTSPFTPKPACTKPCCRPWSSTSALISKPKGSCLRPSRYSFSGSNSASLALADVEGGSSSSTGLKKEVSFFSQVSVFEFTVPQEKRADGWSKYFV</sequence>
<evidence type="ECO:0000313" key="3">
    <source>
        <dbReference type="Proteomes" id="UP001516023"/>
    </source>
</evidence>
<accession>A0ABD3PZK8</accession>
<feature type="compositionally biased region" description="Basic and acidic residues" evidence="1">
    <location>
        <begin position="102"/>
        <end position="120"/>
    </location>
</feature>
<feature type="region of interest" description="Disordered" evidence="1">
    <location>
        <begin position="90"/>
        <end position="161"/>
    </location>
</feature>
<protein>
    <submittedName>
        <fullName evidence="2">Uncharacterized protein</fullName>
    </submittedName>
</protein>
<comment type="caution">
    <text evidence="2">The sequence shown here is derived from an EMBL/GenBank/DDBJ whole genome shotgun (WGS) entry which is preliminary data.</text>
</comment>
<dbReference type="EMBL" id="JABMIG020000090">
    <property type="protein sequence ID" value="KAL3793498.1"/>
    <property type="molecule type" value="Genomic_DNA"/>
</dbReference>
<evidence type="ECO:0000256" key="1">
    <source>
        <dbReference type="SAM" id="MobiDB-lite"/>
    </source>
</evidence>
<gene>
    <name evidence="2" type="ORF">HJC23_007238</name>
</gene>
<feature type="compositionally biased region" description="Pro residues" evidence="1">
    <location>
        <begin position="138"/>
        <end position="158"/>
    </location>
</feature>
<feature type="region of interest" description="Disordered" evidence="1">
    <location>
        <begin position="32"/>
        <end position="57"/>
    </location>
</feature>
<dbReference type="AlphaFoldDB" id="A0ABD3PZK8"/>
<proteinExistence type="predicted"/>